<dbReference type="GO" id="GO:0016853">
    <property type="term" value="F:isomerase activity"/>
    <property type="evidence" value="ECO:0007669"/>
    <property type="project" value="UniProtKB-KW"/>
</dbReference>
<dbReference type="Gene3D" id="3.50.70.10">
    <property type="match status" value="1"/>
</dbReference>
<dbReference type="AlphaFoldDB" id="A0A9X3EFB2"/>
<reference evidence="4" key="1">
    <citation type="submission" date="2022-11" db="EMBL/GenBank/DDBJ databases">
        <title>Parathalassolutuus dongxingensis gen. nov., sp. nov., a novel member of family Oceanospirillaceae isolated from a coastal shrimp pond in Guangxi, China.</title>
        <authorList>
            <person name="Chen H."/>
        </authorList>
    </citation>
    <scope>NUCLEOTIDE SEQUENCE</scope>
    <source>
        <strain evidence="4">G-43</strain>
    </source>
</reference>
<evidence type="ECO:0000313" key="5">
    <source>
        <dbReference type="Proteomes" id="UP001150830"/>
    </source>
</evidence>
<name>A0A9X3EFB2_9GAMM</name>
<feature type="domain" description="Chalcone isomerase" evidence="3">
    <location>
        <begin position="58"/>
        <end position="164"/>
    </location>
</feature>
<feature type="signal peptide" evidence="2">
    <location>
        <begin position="1"/>
        <end position="25"/>
    </location>
</feature>
<gene>
    <name evidence="4" type="ORF">OUO13_10930</name>
</gene>
<dbReference type="Proteomes" id="UP001150830">
    <property type="component" value="Unassembled WGS sequence"/>
</dbReference>
<evidence type="ECO:0000313" key="4">
    <source>
        <dbReference type="EMBL" id="MCY0965704.1"/>
    </source>
</evidence>
<dbReference type="RefSeq" id="WP_283173916.1">
    <property type="nucleotide sequence ID" value="NZ_JAPNOA010000028.1"/>
</dbReference>
<dbReference type="InterPro" id="IPR016087">
    <property type="entry name" value="Chalcone_isomerase"/>
</dbReference>
<keyword evidence="5" id="KW-1185">Reference proteome</keyword>
<accession>A0A9X3EFB2</accession>
<keyword evidence="4" id="KW-0413">Isomerase</keyword>
<feature type="region of interest" description="Disordered" evidence="1">
    <location>
        <begin position="181"/>
        <end position="200"/>
    </location>
</feature>
<dbReference type="Pfam" id="PF16036">
    <property type="entry name" value="Chalcone_3"/>
    <property type="match status" value="1"/>
</dbReference>
<organism evidence="4 5">
    <name type="scientific">Parathalassolituus penaei</name>
    <dbReference type="NCBI Taxonomy" id="2997323"/>
    <lineage>
        <taxon>Bacteria</taxon>
        <taxon>Pseudomonadati</taxon>
        <taxon>Pseudomonadota</taxon>
        <taxon>Gammaproteobacteria</taxon>
        <taxon>Oceanospirillales</taxon>
        <taxon>Oceanospirillaceae</taxon>
        <taxon>Parathalassolituus</taxon>
    </lineage>
</organism>
<sequence length="200" mass="21532">MKQLTRIKAKLGAGLLWALCSTVYAAPPAWLSADAANEPPQLLVQAQLRELNYLPEAYVAMFYRQAAASPGSDSSQTIQLQVVSERISGRVLAMNLFDSVGILVPEEEFLALENRLNAMVRMLDGKLERGDAIEIRYHPDRGSEITVRGEFKGMLAGKDLFDAVSQVAMVNPLASLMESADNGSVAPVGSPAPADTPTSI</sequence>
<proteinExistence type="predicted"/>
<protein>
    <submittedName>
        <fullName evidence="4">Chalcone isomerase family protein</fullName>
    </submittedName>
</protein>
<feature type="chain" id="PRO_5040811097" evidence="2">
    <location>
        <begin position="26"/>
        <end position="200"/>
    </location>
</feature>
<comment type="caution">
    <text evidence="4">The sequence shown here is derived from an EMBL/GenBank/DDBJ whole genome shotgun (WGS) entry which is preliminary data.</text>
</comment>
<evidence type="ECO:0000259" key="3">
    <source>
        <dbReference type="Pfam" id="PF16036"/>
    </source>
</evidence>
<dbReference type="EMBL" id="JAPNOA010000028">
    <property type="protein sequence ID" value="MCY0965704.1"/>
    <property type="molecule type" value="Genomic_DNA"/>
</dbReference>
<evidence type="ECO:0000256" key="1">
    <source>
        <dbReference type="SAM" id="MobiDB-lite"/>
    </source>
</evidence>
<keyword evidence="2" id="KW-0732">Signal</keyword>
<evidence type="ECO:0000256" key="2">
    <source>
        <dbReference type="SAM" id="SignalP"/>
    </source>
</evidence>
<dbReference type="InterPro" id="IPR016088">
    <property type="entry name" value="Chalcone_isomerase_3-sand"/>
</dbReference>